<protein>
    <submittedName>
        <fullName evidence="8">Threonine/homoserine/homoserine lactone efflux protein</fullName>
    </submittedName>
</protein>
<dbReference type="PANTHER" id="PTHR30086">
    <property type="entry name" value="ARGININE EXPORTER PROTEIN ARGO"/>
    <property type="match status" value="1"/>
</dbReference>
<evidence type="ECO:0000256" key="1">
    <source>
        <dbReference type="ARBA" id="ARBA00004651"/>
    </source>
</evidence>
<evidence type="ECO:0000256" key="2">
    <source>
        <dbReference type="ARBA" id="ARBA00007928"/>
    </source>
</evidence>
<evidence type="ECO:0000256" key="6">
    <source>
        <dbReference type="ARBA" id="ARBA00023136"/>
    </source>
</evidence>
<dbReference type="GO" id="GO:0005886">
    <property type="term" value="C:plasma membrane"/>
    <property type="evidence" value="ECO:0007669"/>
    <property type="project" value="UniProtKB-SubCell"/>
</dbReference>
<evidence type="ECO:0000256" key="3">
    <source>
        <dbReference type="ARBA" id="ARBA00022475"/>
    </source>
</evidence>
<feature type="transmembrane region" description="Helical" evidence="7">
    <location>
        <begin position="71"/>
        <end position="89"/>
    </location>
</feature>
<keyword evidence="5 7" id="KW-1133">Transmembrane helix</keyword>
<evidence type="ECO:0000256" key="4">
    <source>
        <dbReference type="ARBA" id="ARBA00022692"/>
    </source>
</evidence>
<feature type="transmembrane region" description="Helical" evidence="7">
    <location>
        <begin position="39"/>
        <end position="64"/>
    </location>
</feature>
<organism evidence="8 9">
    <name type="scientific">Acinetobacter calcoaceticus</name>
    <dbReference type="NCBI Taxonomy" id="471"/>
    <lineage>
        <taxon>Bacteria</taxon>
        <taxon>Pseudomonadati</taxon>
        <taxon>Pseudomonadota</taxon>
        <taxon>Gammaproteobacteria</taxon>
        <taxon>Moraxellales</taxon>
        <taxon>Moraxellaceae</taxon>
        <taxon>Acinetobacter</taxon>
        <taxon>Acinetobacter calcoaceticus/baumannii complex</taxon>
    </lineage>
</organism>
<keyword evidence="6 7" id="KW-0472">Membrane</keyword>
<evidence type="ECO:0000256" key="5">
    <source>
        <dbReference type="ARBA" id="ARBA00022989"/>
    </source>
</evidence>
<dbReference type="InterPro" id="IPR001123">
    <property type="entry name" value="LeuE-type"/>
</dbReference>
<dbReference type="EMBL" id="JAUSQP010000001">
    <property type="protein sequence ID" value="MDP9802721.1"/>
    <property type="molecule type" value="Genomic_DNA"/>
</dbReference>
<feature type="transmembrane region" description="Helical" evidence="7">
    <location>
        <begin position="143"/>
        <end position="164"/>
    </location>
</feature>
<gene>
    <name evidence="8" type="ORF">J2771_000975</name>
</gene>
<dbReference type="PANTHER" id="PTHR30086:SF14">
    <property type="entry name" value="HOMOSERINE_HOMOSERINE LACTONE EFFLUX PROTEIN"/>
    <property type="match status" value="1"/>
</dbReference>
<evidence type="ECO:0000256" key="7">
    <source>
        <dbReference type="SAM" id="Phobius"/>
    </source>
</evidence>
<proteinExistence type="inferred from homology"/>
<evidence type="ECO:0000313" key="9">
    <source>
        <dbReference type="Proteomes" id="UP001240164"/>
    </source>
</evidence>
<accession>A0ABD5AJM9</accession>
<dbReference type="PIRSF" id="PIRSF006324">
    <property type="entry name" value="LeuE"/>
    <property type="match status" value="1"/>
</dbReference>
<dbReference type="RefSeq" id="WP_003651235.1">
    <property type="nucleotide sequence ID" value="NZ_CP070518.1"/>
</dbReference>
<keyword evidence="3" id="KW-1003">Cell membrane</keyword>
<feature type="transmembrane region" description="Helical" evidence="7">
    <location>
        <begin position="7"/>
        <end position="27"/>
    </location>
</feature>
<comment type="subcellular location">
    <subcellularLocation>
        <location evidence="1">Cell membrane</location>
        <topology evidence="1">Multi-pass membrane protein</topology>
    </subcellularLocation>
</comment>
<keyword evidence="4 7" id="KW-0812">Transmembrane</keyword>
<comment type="similarity">
    <text evidence="2">Belongs to the Rht family.</text>
</comment>
<sequence length="206" mass="22885">MQISIEFLVTSLIVVISPGSGAIYTIATGLTRGGKASLFAAVGCTLGIIPHMVLAIAGLALVFVTSPYLFTILKFLGVSYLLYMAWSSLKEKGTFHFEQENKEHSAFEIINYAVFINLFNPKLPLFFLAFLPQFVRTDTTTPTWDMLLLGTIFMLITLVVFMFYGTFAAMMRQHVVGKPVVLKWLRRSFALGFVGLGMKLLFSSKS</sequence>
<dbReference type="Pfam" id="PF01810">
    <property type="entry name" value="LysE"/>
    <property type="match status" value="1"/>
</dbReference>
<dbReference type="AlphaFoldDB" id="A0ABD5AJM9"/>
<comment type="caution">
    <text evidence="8">The sequence shown here is derived from an EMBL/GenBank/DDBJ whole genome shotgun (WGS) entry which is preliminary data.</text>
</comment>
<dbReference type="Proteomes" id="UP001240164">
    <property type="component" value="Unassembled WGS sequence"/>
</dbReference>
<name>A0ABD5AJM9_ACICA</name>
<evidence type="ECO:0000313" key="8">
    <source>
        <dbReference type="EMBL" id="MDP9802721.1"/>
    </source>
</evidence>
<feature type="transmembrane region" description="Helical" evidence="7">
    <location>
        <begin position="109"/>
        <end position="131"/>
    </location>
</feature>
<reference evidence="8 9" key="1">
    <citation type="submission" date="2023-07" db="EMBL/GenBank/DDBJ databases">
        <title>Sorghum-associated microbial communities from plants grown in Nebraska, USA.</title>
        <authorList>
            <person name="Schachtman D."/>
        </authorList>
    </citation>
    <scope>NUCLEOTIDE SEQUENCE [LARGE SCALE GENOMIC DNA]</scope>
    <source>
        <strain evidence="8 9">CC146</strain>
    </source>
</reference>